<dbReference type="GO" id="GO:0005739">
    <property type="term" value="C:mitochondrion"/>
    <property type="evidence" value="ECO:0007669"/>
    <property type="project" value="TreeGrafter"/>
</dbReference>
<dbReference type="GO" id="GO:0015940">
    <property type="term" value="P:pantothenate biosynthetic process"/>
    <property type="evidence" value="ECO:0007669"/>
    <property type="project" value="UniProtKB-KW"/>
</dbReference>
<dbReference type="RefSeq" id="XP_002554515.1">
    <property type="nucleotide sequence ID" value="XM_002554469.1"/>
</dbReference>
<dbReference type="Proteomes" id="UP000002036">
    <property type="component" value="Chromosome F"/>
</dbReference>
<name>C5DKS7_LACTC</name>
<dbReference type="InterPro" id="IPR013332">
    <property type="entry name" value="KPR_N"/>
</dbReference>
<dbReference type="PANTHER" id="PTHR43765">
    <property type="entry name" value="2-DEHYDROPANTOATE 2-REDUCTASE-RELATED"/>
    <property type="match status" value="1"/>
</dbReference>
<dbReference type="InterPro" id="IPR013752">
    <property type="entry name" value="KPA_reductase"/>
</dbReference>
<sequence length="374" mass="41895">MTQTRPKVFVLGFGSIGALLASCLQQQTQSVVVPLLRSRERLGDFKKLSFKAGIRALYQKDKPISESVFENASCPELFPQDWRIDNLIITTKTYQTKEALAPYMKYIHSDTNIILVQNGLGVFEVLNDEIFLDYKPNLFQGVISHGIFHDTGFTFNHAGFGDMKVARLPSEGPGSIVQSNTLIADNAKNNELIRLMCSPGYAEALAVKHMTYQEMLLGQLEKFLVNACMNPVTSIVDCINGEFKDCAAPIFSAIVTEALDILRVAYRPLFDYKPQSDDYPTLDVASILDADRMLDFIIHVGCVVNKENSSSMRQDVVNVRETEIDYINGYIVTLCEKLGLGPERCKVNQTIATLVKLRLELNRTRKLHGDKRAV</sequence>
<feature type="domain" description="Ketopantoate reductase N-terminal" evidence="11">
    <location>
        <begin position="8"/>
        <end position="168"/>
    </location>
</feature>
<evidence type="ECO:0000256" key="5">
    <source>
        <dbReference type="ARBA" id="ARBA00022655"/>
    </source>
</evidence>
<dbReference type="InterPro" id="IPR050838">
    <property type="entry name" value="Ketopantoate_reductase"/>
</dbReference>
<dbReference type="Gene3D" id="3.40.50.720">
    <property type="entry name" value="NAD(P)-binding Rossmann-like Domain"/>
    <property type="match status" value="1"/>
</dbReference>
<evidence type="ECO:0000313" key="13">
    <source>
        <dbReference type="EMBL" id="CAR24078.1"/>
    </source>
</evidence>
<protein>
    <recommendedName>
        <fullName evidence="4">2-dehydropantoate 2-reductase</fullName>
        <ecNumber evidence="4">1.1.1.169</ecNumber>
    </recommendedName>
    <alternativeName>
        <fullName evidence="8">Ketopantoate reductase</fullName>
    </alternativeName>
</protein>
<keyword evidence="14" id="KW-1185">Reference proteome</keyword>
<feature type="chain" id="PRO_5002950520" description="2-dehydropantoate 2-reductase" evidence="10">
    <location>
        <begin position="31"/>
        <end position="374"/>
    </location>
</feature>
<evidence type="ECO:0000256" key="6">
    <source>
        <dbReference type="ARBA" id="ARBA00022857"/>
    </source>
</evidence>
<dbReference type="EC" id="1.1.1.169" evidence="4"/>
<dbReference type="NCBIfam" id="TIGR00745">
    <property type="entry name" value="apbA_panE"/>
    <property type="match status" value="1"/>
</dbReference>
<dbReference type="OrthoDB" id="73846at2759"/>
<dbReference type="GO" id="GO:0008677">
    <property type="term" value="F:2-dehydropantoate 2-reductase activity"/>
    <property type="evidence" value="ECO:0007669"/>
    <property type="project" value="UniProtKB-EC"/>
</dbReference>
<keyword evidence="6" id="KW-0521">NADP</keyword>
<feature type="domain" description="Ketopantoate reductase C-terminal" evidence="12">
    <location>
        <begin position="216"/>
        <end position="357"/>
    </location>
</feature>
<dbReference type="Pfam" id="PF02558">
    <property type="entry name" value="ApbA"/>
    <property type="match status" value="1"/>
</dbReference>
<evidence type="ECO:0000256" key="4">
    <source>
        <dbReference type="ARBA" id="ARBA00013014"/>
    </source>
</evidence>
<evidence type="ECO:0000256" key="10">
    <source>
        <dbReference type="SAM" id="SignalP"/>
    </source>
</evidence>
<gene>
    <name evidence="13" type="ordered locus">KLTH0F07172g</name>
</gene>
<dbReference type="FunCoup" id="C5DKS7">
    <property type="interactions" value="147"/>
</dbReference>
<dbReference type="PANTHER" id="PTHR43765:SF2">
    <property type="entry name" value="2-DEHYDROPANTOATE 2-REDUCTASE"/>
    <property type="match status" value="1"/>
</dbReference>
<evidence type="ECO:0000259" key="12">
    <source>
        <dbReference type="Pfam" id="PF08546"/>
    </source>
</evidence>
<dbReference type="HOGENOM" id="CLU_031468_10_2_1"/>
<dbReference type="EMBL" id="CU928170">
    <property type="protein sequence ID" value="CAR24078.1"/>
    <property type="molecule type" value="Genomic_DNA"/>
</dbReference>
<dbReference type="KEGG" id="lth:KLTH0F07172g"/>
<dbReference type="InterPro" id="IPR036291">
    <property type="entry name" value="NAD(P)-bd_dom_sf"/>
</dbReference>
<keyword evidence="5" id="KW-0566">Pantothenate biosynthesis</keyword>
<comment type="function">
    <text evidence="1">Catalyzes the NADPH-dependent reduction of ketopantoate into pantoic acid.</text>
</comment>
<accession>C5DKS7</accession>
<evidence type="ECO:0000256" key="3">
    <source>
        <dbReference type="ARBA" id="ARBA00007870"/>
    </source>
</evidence>
<dbReference type="InterPro" id="IPR013328">
    <property type="entry name" value="6PGD_dom2"/>
</dbReference>
<evidence type="ECO:0000256" key="8">
    <source>
        <dbReference type="ARBA" id="ARBA00032024"/>
    </source>
</evidence>
<proteinExistence type="inferred from homology"/>
<dbReference type="PROSITE" id="PS51257">
    <property type="entry name" value="PROKAR_LIPOPROTEIN"/>
    <property type="match status" value="1"/>
</dbReference>
<evidence type="ECO:0000256" key="2">
    <source>
        <dbReference type="ARBA" id="ARBA00004994"/>
    </source>
</evidence>
<keyword evidence="10" id="KW-0732">Signal</keyword>
<dbReference type="Pfam" id="PF08546">
    <property type="entry name" value="ApbA_C"/>
    <property type="match status" value="1"/>
</dbReference>
<dbReference type="GeneID" id="8292718"/>
<dbReference type="eggNOG" id="ENOG502QPT5">
    <property type="taxonomic scope" value="Eukaryota"/>
</dbReference>
<comment type="similarity">
    <text evidence="3">Belongs to the ketopantoate reductase family.</text>
</comment>
<dbReference type="AlphaFoldDB" id="C5DKS7"/>
<evidence type="ECO:0000313" key="14">
    <source>
        <dbReference type="Proteomes" id="UP000002036"/>
    </source>
</evidence>
<dbReference type="FunFam" id="1.10.1040.10:FF:000047">
    <property type="entry name" value="2-dehydropantoate 2-reductase"/>
    <property type="match status" value="1"/>
</dbReference>
<evidence type="ECO:0000256" key="7">
    <source>
        <dbReference type="ARBA" id="ARBA00023002"/>
    </source>
</evidence>
<organism evidence="13 14">
    <name type="scientific">Lachancea thermotolerans (strain ATCC 56472 / CBS 6340 / NRRL Y-8284)</name>
    <name type="common">Yeast</name>
    <name type="synonym">Kluyveromyces thermotolerans</name>
    <dbReference type="NCBI Taxonomy" id="559295"/>
    <lineage>
        <taxon>Eukaryota</taxon>
        <taxon>Fungi</taxon>
        <taxon>Dikarya</taxon>
        <taxon>Ascomycota</taxon>
        <taxon>Saccharomycotina</taxon>
        <taxon>Saccharomycetes</taxon>
        <taxon>Saccharomycetales</taxon>
        <taxon>Saccharomycetaceae</taxon>
        <taxon>Lachancea</taxon>
    </lineage>
</organism>
<evidence type="ECO:0000256" key="9">
    <source>
        <dbReference type="ARBA" id="ARBA00048793"/>
    </source>
</evidence>
<dbReference type="InParanoid" id="C5DKS7"/>
<evidence type="ECO:0000259" key="11">
    <source>
        <dbReference type="Pfam" id="PF02558"/>
    </source>
</evidence>
<dbReference type="SUPFAM" id="SSF51735">
    <property type="entry name" value="NAD(P)-binding Rossmann-fold domains"/>
    <property type="match status" value="1"/>
</dbReference>
<dbReference type="Gene3D" id="1.10.1040.10">
    <property type="entry name" value="N-(1-d-carboxylethyl)-l-norvaline Dehydrogenase, domain 2"/>
    <property type="match status" value="1"/>
</dbReference>
<feature type="signal peptide" evidence="10">
    <location>
        <begin position="1"/>
        <end position="30"/>
    </location>
</feature>
<dbReference type="InterPro" id="IPR003710">
    <property type="entry name" value="ApbA"/>
</dbReference>
<keyword evidence="7" id="KW-0560">Oxidoreductase</keyword>
<dbReference type="STRING" id="559295.C5DKS7"/>
<comment type="catalytic activity">
    <reaction evidence="9">
        <text>(R)-pantoate + NADP(+) = 2-dehydropantoate + NADPH + H(+)</text>
        <dbReference type="Rhea" id="RHEA:16233"/>
        <dbReference type="ChEBI" id="CHEBI:11561"/>
        <dbReference type="ChEBI" id="CHEBI:15378"/>
        <dbReference type="ChEBI" id="CHEBI:15980"/>
        <dbReference type="ChEBI" id="CHEBI:57783"/>
        <dbReference type="ChEBI" id="CHEBI:58349"/>
        <dbReference type="EC" id="1.1.1.169"/>
    </reaction>
</comment>
<evidence type="ECO:0000256" key="1">
    <source>
        <dbReference type="ARBA" id="ARBA00002919"/>
    </source>
</evidence>
<dbReference type="SUPFAM" id="SSF48179">
    <property type="entry name" value="6-phosphogluconate dehydrogenase C-terminal domain-like"/>
    <property type="match status" value="1"/>
</dbReference>
<comment type="pathway">
    <text evidence="2">Cofactor biosynthesis; (R)-pantothenate biosynthesis; (R)-pantoate from 3-methyl-2-oxobutanoate: step 2/2.</text>
</comment>
<dbReference type="GO" id="GO:0050661">
    <property type="term" value="F:NADP binding"/>
    <property type="evidence" value="ECO:0007669"/>
    <property type="project" value="TreeGrafter"/>
</dbReference>
<dbReference type="OMA" id="GMIDEVN"/>
<dbReference type="InterPro" id="IPR008927">
    <property type="entry name" value="6-PGluconate_DH-like_C_sf"/>
</dbReference>
<reference evidence="13 14" key="1">
    <citation type="journal article" date="2009" name="Genome Res.">
        <title>Comparative genomics of protoploid Saccharomycetaceae.</title>
        <authorList>
            <consortium name="The Genolevures Consortium"/>
            <person name="Souciet J.-L."/>
            <person name="Dujon B."/>
            <person name="Gaillardin C."/>
            <person name="Johnston M."/>
            <person name="Baret P.V."/>
            <person name="Cliften P."/>
            <person name="Sherman D.J."/>
            <person name="Weissenbach J."/>
            <person name="Westhof E."/>
            <person name="Wincker P."/>
            <person name="Jubin C."/>
            <person name="Poulain J."/>
            <person name="Barbe V."/>
            <person name="Segurens B."/>
            <person name="Artiguenave F."/>
            <person name="Anthouard V."/>
            <person name="Vacherie B."/>
            <person name="Val M.-E."/>
            <person name="Fulton R.S."/>
            <person name="Minx P."/>
            <person name="Wilson R."/>
            <person name="Durrens P."/>
            <person name="Jean G."/>
            <person name="Marck C."/>
            <person name="Martin T."/>
            <person name="Nikolski M."/>
            <person name="Rolland T."/>
            <person name="Seret M.-L."/>
            <person name="Casaregola S."/>
            <person name="Despons L."/>
            <person name="Fairhead C."/>
            <person name="Fischer G."/>
            <person name="Lafontaine I."/>
            <person name="Leh V."/>
            <person name="Lemaire M."/>
            <person name="de Montigny J."/>
            <person name="Neuveglise C."/>
            <person name="Thierry A."/>
            <person name="Blanc-Lenfle I."/>
            <person name="Bleykasten C."/>
            <person name="Diffels J."/>
            <person name="Fritsch E."/>
            <person name="Frangeul L."/>
            <person name="Goeffon A."/>
            <person name="Jauniaux N."/>
            <person name="Kachouri-Lafond R."/>
            <person name="Payen C."/>
            <person name="Potier S."/>
            <person name="Pribylova L."/>
            <person name="Ozanne C."/>
            <person name="Richard G.-F."/>
            <person name="Sacerdot C."/>
            <person name="Straub M.-L."/>
            <person name="Talla E."/>
        </authorList>
    </citation>
    <scope>NUCLEOTIDE SEQUENCE [LARGE SCALE GENOMIC DNA]</scope>
    <source>
        <strain evidence="14">ATCC 56472 / CBS 6340 / NRRL Y-8284</strain>
    </source>
</reference>